<dbReference type="SUPFAM" id="SSF46785">
    <property type="entry name" value="Winged helix' DNA-binding domain"/>
    <property type="match status" value="1"/>
</dbReference>
<dbReference type="Pfam" id="PF13545">
    <property type="entry name" value="HTH_Crp_2"/>
    <property type="match status" value="1"/>
</dbReference>
<evidence type="ECO:0000256" key="3">
    <source>
        <dbReference type="ARBA" id="ARBA00023163"/>
    </source>
</evidence>
<reference evidence="6 7" key="1">
    <citation type="submission" date="2016-09" db="EMBL/GenBank/DDBJ databases">
        <title>Genome sequence of Eubacterium angustum.</title>
        <authorList>
            <person name="Poehlein A."/>
            <person name="Daniel R."/>
        </authorList>
    </citation>
    <scope>NUCLEOTIDE SEQUENCE [LARGE SCALE GENOMIC DNA]</scope>
    <source>
        <strain evidence="6 7">DSM 1989</strain>
    </source>
</reference>
<dbReference type="STRING" id="39480.EUAN_21660"/>
<protein>
    <submittedName>
        <fullName evidence="6">Cyclic AMP receptor-like protein</fullName>
    </submittedName>
</protein>
<gene>
    <name evidence="6" type="primary">vfr</name>
    <name evidence="6" type="ORF">EUAN_21660</name>
</gene>
<comment type="caution">
    <text evidence="6">The sequence shown here is derived from an EMBL/GenBank/DDBJ whole genome shotgun (WGS) entry which is preliminary data.</text>
</comment>
<name>A0A1S1V441_9FIRM</name>
<proteinExistence type="predicted"/>
<dbReference type="InterPro" id="IPR036390">
    <property type="entry name" value="WH_DNA-bd_sf"/>
</dbReference>
<feature type="domain" description="HTH crp-type" evidence="5">
    <location>
        <begin position="152"/>
        <end position="220"/>
    </location>
</feature>
<dbReference type="Proteomes" id="UP000180254">
    <property type="component" value="Unassembled WGS sequence"/>
</dbReference>
<dbReference type="CDD" id="cd00038">
    <property type="entry name" value="CAP_ED"/>
    <property type="match status" value="1"/>
</dbReference>
<dbReference type="PROSITE" id="PS51063">
    <property type="entry name" value="HTH_CRP_2"/>
    <property type="match status" value="1"/>
</dbReference>
<dbReference type="PANTHER" id="PTHR24567">
    <property type="entry name" value="CRP FAMILY TRANSCRIPTIONAL REGULATORY PROTEIN"/>
    <property type="match status" value="1"/>
</dbReference>
<evidence type="ECO:0000256" key="2">
    <source>
        <dbReference type="ARBA" id="ARBA00023125"/>
    </source>
</evidence>
<dbReference type="GO" id="GO:0005829">
    <property type="term" value="C:cytosol"/>
    <property type="evidence" value="ECO:0007669"/>
    <property type="project" value="TreeGrafter"/>
</dbReference>
<dbReference type="SMART" id="SM00100">
    <property type="entry name" value="cNMP"/>
    <property type="match status" value="1"/>
</dbReference>
<keyword evidence="1" id="KW-0805">Transcription regulation</keyword>
<dbReference type="PANTHER" id="PTHR24567:SF58">
    <property type="entry name" value="CYCLIC AMP-BINDING REGULATORY PROTEIN"/>
    <property type="match status" value="1"/>
</dbReference>
<evidence type="ECO:0000313" key="7">
    <source>
        <dbReference type="Proteomes" id="UP000180254"/>
    </source>
</evidence>
<evidence type="ECO:0000259" key="4">
    <source>
        <dbReference type="PROSITE" id="PS50042"/>
    </source>
</evidence>
<accession>A0A1S1V441</accession>
<dbReference type="Pfam" id="PF00027">
    <property type="entry name" value="cNMP_binding"/>
    <property type="match status" value="1"/>
</dbReference>
<dbReference type="PROSITE" id="PS50042">
    <property type="entry name" value="CNMP_BINDING_3"/>
    <property type="match status" value="1"/>
</dbReference>
<keyword evidence="3" id="KW-0804">Transcription</keyword>
<sequence length="226" mass="25020">MDMHYVVDVLSGNALFKGIDPARIEYLISLCRYNMLSLSADTIISSENEPCKSMGFVLDGKVSNCKTSPSGSNVVVKTMVKGEYFAEALVFSSSGECPSTIVAEKNSTVLMISAKDVLIICEEEPVFLRNLLVSLSDKVFMLNKKIRLLSYPSVRQRLASFLLDEMHKHHSSKLTLDKTREELSEYIGVARPSVSRELSKMAEDGLISVSRRSIEILDAEALSSIL</sequence>
<keyword evidence="6" id="KW-0675">Receptor</keyword>
<dbReference type="InterPro" id="IPR012318">
    <property type="entry name" value="HTH_CRP"/>
</dbReference>
<dbReference type="SMART" id="SM00419">
    <property type="entry name" value="HTH_CRP"/>
    <property type="match status" value="1"/>
</dbReference>
<dbReference type="SUPFAM" id="SSF51206">
    <property type="entry name" value="cAMP-binding domain-like"/>
    <property type="match status" value="1"/>
</dbReference>
<evidence type="ECO:0000259" key="5">
    <source>
        <dbReference type="PROSITE" id="PS51063"/>
    </source>
</evidence>
<evidence type="ECO:0000313" key="6">
    <source>
        <dbReference type="EMBL" id="OHW61423.1"/>
    </source>
</evidence>
<dbReference type="AlphaFoldDB" id="A0A1S1V441"/>
<dbReference type="GO" id="GO:0003677">
    <property type="term" value="F:DNA binding"/>
    <property type="evidence" value="ECO:0007669"/>
    <property type="project" value="UniProtKB-KW"/>
</dbReference>
<dbReference type="InterPro" id="IPR014710">
    <property type="entry name" value="RmlC-like_jellyroll"/>
</dbReference>
<organism evidence="6 7">
    <name type="scientific">Andreesenia angusta</name>
    <dbReference type="NCBI Taxonomy" id="39480"/>
    <lineage>
        <taxon>Bacteria</taxon>
        <taxon>Bacillati</taxon>
        <taxon>Bacillota</taxon>
        <taxon>Tissierellia</taxon>
        <taxon>Tissierellales</taxon>
        <taxon>Gottschalkiaceae</taxon>
        <taxon>Andreesenia</taxon>
    </lineage>
</organism>
<feature type="domain" description="Cyclic nucleotide-binding" evidence="4">
    <location>
        <begin position="15"/>
        <end position="113"/>
    </location>
</feature>
<keyword evidence="7" id="KW-1185">Reference proteome</keyword>
<dbReference type="EMBL" id="MKIE01000013">
    <property type="protein sequence ID" value="OHW61423.1"/>
    <property type="molecule type" value="Genomic_DNA"/>
</dbReference>
<dbReference type="Gene3D" id="2.60.120.10">
    <property type="entry name" value="Jelly Rolls"/>
    <property type="match status" value="1"/>
</dbReference>
<keyword evidence="2" id="KW-0238">DNA-binding</keyword>
<dbReference type="InterPro" id="IPR000595">
    <property type="entry name" value="cNMP-bd_dom"/>
</dbReference>
<evidence type="ECO:0000256" key="1">
    <source>
        <dbReference type="ARBA" id="ARBA00023015"/>
    </source>
</evidence>
<dbReference type="InterPro" id="IPR050397">
    <property type="entry name" value="Env_Response_Regulators"/>
</dbReference>
<dbReference type="GO" id="GO:0003700">
    <property type="term" value="F:DNA-binding transcription factor activity"/>
    <property type="evidence" value="ECO:0007669"/>
    <property type="project" value="TreeGrafter"/>
</dbReference>
<dbReference type="InterPro" id="IPR018490">
    <property type="entry name" value="cNMP-bd_dom_sf"/>
</dbReference>